<dbReference type="InterPro" id="IPR012902">
    <property type="entry name" value="N_methyl_site"/>
</dbReference>
<dbReference type="Proteomes" id="UP000811545">
    <property type="component" value="Unassembled WGS sequence"/>
</dbReference>
<keyword evidence="1" id="KW-1133">Transmembrane helix</keyword>
<dbReference type="EMBL" id="QLTW01000084">
    <property type="protein sequence ID" value="MBT9145370.1"/>
    <property type="molecule type" value="Genomic_DNA"/>
</dbReference>
<accession>A0A9E2BGY0</accession>
<evidence type="ECO:0000313" key="3">
    <source>
        <dbReference type="Proteomes" id="UP000811545"/>
    </source>
</evidence>
<evidence type="ECO:0000313" key="2">
    <source>
        <dbReference type="EMBL" id="MBT9145370.1"/>
    </source>
</evidence>
<sequence>MVGNRRMKVDNKGFSLLELLIALGLTMIIVFTIATLSLSFNRYQARRLERAHVQENFRNTVSIISEELKGVMFLNLLEPPLEGMSLELFFTYDGHDIIRYSIERSGVESQVFRTRYNSATPINRTNWSQQKSNILSQVPLEKEPVSDRIRAISHFFFTFREGLTVSILGQLTNGLRVNYISLVFPRN</sequence>
<organism evidence="2 3">
    <name type="scientific">Psychracetigena formicireducens</name>
    <dbReference type="NCBI Taxonomy" id="2986056"/>
    <lineage>
        <taxon>Bacteria</taxon>
        <taxon>Bacillati</taxon>
        <taxon>Candidatus Lithacetigenota</taxon>
        <taxon>Candidatus Psychracetigena</taxon>
    </lineage>
</organism>
<dbReference type="AlphaFoldDB" id="A0A9E2BGY0"/>
<feature type="transmembrane region" description="Helical" evidence="1">
    <location>
        <begin position="20"/>
        <end position="40"/>
    </location>
</feature>
<evidence type="ECO:0008006" key="4">
    <source>
        <dbReference type="Google" id="ProtNLM"/>
    </source>
</evidence>
<name>A0A9E2BGY0_PSYF1</name>
<evidence type="ECO:0000256" key="1">
    <source>
        <dbReference type="SAM" id="Phobius"/>
    </source>
</evidence>
<keyword evidence="1" id="KW-0812">Transmembrane</keyword>
<keyword evidence="1" id="KW-0472">Membrane</keyword>
<gene>
    <name evidence="2" type="ORF">DDT42_01241</name>
</gene>
<protein>
    <recommendedName>
        <fullName evidence="4">Prepilin-type N-terminal cleavage/methylation domain-containing protein</fullName>
    </recommendedName>
</protein>
<dbReference type="Pfam" id="PF07963">
    <property type="entry name" value="N_methyl"/>
    <property type="match status" value="1"/>
</dbReference>
<reference evidence="2 3" key="1">
    <citation type="journal article" date="2021" name="bioRxiv">
        <title>Unique metabolic strategies in Hadean analogues reveal hints for primordial physiology.</title>
        <authorList>
            <person name="Nobu M.K."/>
            <person name="Nakai R."/>
            <person name="Tamazawa S."/>
            <person name="Mori H."/>
            <person name="Toyoda A."/>
            <person name="Ijiri A."/>
            <person name="Suzuki S."/>
            <person name="Kurokawa K."/>
            <person name="Kamagata Y."/>
            <person name="Tamaki H."/>
        </authorList>
    </citation>
    <scope>NUCLEOTIDE SEQUENCE [LARGE SCALE GENOMIC DNA]</scope>
    <source>
        <strain evidence="2">BS525</strain>
    </source>
</reference>
<proteinExistence type="predicted"/>
<comment type="caution">
    <text evidence="2">The sequence shown here is derived from an EMBL/GenBank/DDBJ whole genome shotgun (WGS) entry which is preliminary data.</text>
</comment>
<dbReference type="PROSITE" id="PS00409">
    <property type="entry name" value="PROKAR_NTER_METHYL"/>
    <property type="match status" value="1"/>
</dbReference>